<dbReference type="HOGENOM" id="CLU_079909_2_1_2"/>
<dbReference type="STRING" id="444157.Tneu_0040"/>
<evidence type="ECO:0000256" key="3">
    <source>
        <dbReference type="ARBA" id="ARBA00022475"/>
    </source>
</evidence>
<dbReference type="eggNOG" id="arCOG01997">
    <property type="taxonomic scope" value="Archaea"/>
</dbReference>
<evidence type="ECO:0000256" key="4">
    <source>
        <dbReference type="ARBA" id="ARBA00022692"/>
    </source>
</evidence>
<comment type="subcellular location">
    <subcellularLocation>
        <location evidence="1 7">Cell membrane</location>
        <topology evidence="1 7">Multi-pass membrane protein</topology>
    </subcellularLocation>
</comment>
<feature type="transmembrane region" description="Helical" evidence="7">
    <location>
        <begin position="12"/>
        <end position="34"/>
    </location>
</feature>
<dbReference type="KEGG" id="tne:Tneu_0040"/>
<feature type="transmembrane region" description="Helical" evidence="7">
    <location>
        <begin position="137"/>
        <end position="156"/>
    </location>
</feature>
<evidence type="ECO:0000256" key="1">
    <source>
        <dbReference type="ARBA" id="ARBA00004651"/>
    </source>
</evidence>
<comment type="similarity">
    <text evidence="2 7">Belongs to the UPF0056 (MarC) family.</text>
</comment>
<sequence>MTNLGSDLMELLTAVVALYVIVDPLGNIPLFAALTAGLSEAQRSRVLLLSVLVASAVLVLFAVFGVEIFGYFGVELGDFMIASGLILISFSLHQLIRPYEQRPATDGLEVAVVPLAVPYLAGPASISYVLLMSKHMGVAPTLLAVAAVSLLTFATLRASGFIMRALGVLGIRVVEKIMLILSVAIGVSLVRRGLEAGWSLGASSRG</sequence>
<feature type="transmembrane region" description="Helical" evidence="7">
    <location>
        <begin position="79"/>
        <end position="96"/>
    </location>
</feature>
<feature type="transmembrane region" description="Helical" evidence="7">
    <location>
        <begin position="108"/>
        <end position="131"/>
    </location>
</feature>
<evidence type="ECO:0000256" key="5">
    <source>
        <dbReference type="ARBA" id="ARBA00022989"/>
    </source>
</evidence>
<feature type="transmembrane region" description="Helical" evidence="7">
    <location>
        <begin position="46"/>
        <end position="73"/>
    </location>
</feature>
<evidence type="ECO:0000256" key="2">
    <source>
        <dbReference type="ARBA" id="ARBA00009784"/>
    </source>
</evidence>
<dbReference type="AlphaFoldDB" id="B1YA24"/>
<dbReference type="EMBL" id="CP001014">
    <property type="protein sequence ID" value="ACB38998.1"/>
    <property type="molecule type" value="Genomic_DNA"/>
</dbReference>
<dbReference type="PANTHER" id="PTHR33508">
    <property type="entry name" value="UPF0056 MEMBRANE PROTEIN YHCE"/>
    <property type="match status" value="1"/>
</dbReference>
<name>B1YA24_PYRNV</name>
<keyword evidence="9" id="KW-1185">Reference proteome</keyword>
<keyword evidence="4 7" id="KW-0812">Transmembrane</keyword>
<evidence type="ECO:0000256" key="7">
    <source>
        <dbReference type="RuleBase" id="RU362048"/>
    </source>
</evidence>
<dbReference type="InterPro" id="IPR002771">
    <property type="entry name" value="Multi_antbiot-R_MarC"/>
</dbReference>
<keyword evidence="3" id="KW-1003">Cell membrane</keyword>
<evidence type="ECO:0000256" key="6">
    <source>
        <dbReference type="ARBA" id="ARBA00023136"/>
    </source>
</evidence>
<keyword evidence="5 7" id="KW-1133">Transmembrane helix</keyword>
<dbReference type="Pfam" id="PF01914">
    <property type="entry name" value="MarC"/>
    <property type="match status" value="1"/>
</dbReference>
<dbReference type="PANTHER" id="PTHR33508:SF1">
    <property type="entry name" value="UPF0056 MEMBRANE PROTEIN YHCE"/>
    <property type="match status" value="1"/>
</dbReference>
<accession>B1YA24</accession>
<dbReference type="GO" id="GO:0005886">
    <property type="term" value="C:plasma membrane"/>
    <property type="evidence" value="ECO:0007669"/>
    <property type="project" value="UniProtKB-SubCell"/>
</dbReference>
<reference evidence="8" key="1">
    <citation type="submission" date="2008-03" db="EMBL/GenBank/DDBJ databases">
        <title>Complete sequence of Thermoproteus neutrophilus V24Sta.</title>
        <authorList>
            <consortium name="US DOE Joint Genome Institute"/>
            <person name="Copeland A."/>
            <person name="Lucas S."/>
            <person name="Lapidus A."/>
            <person name="Glavina del Rio T."/>
            <person name="Dalin E."/>
            <person name="Tice H."/>
            <person name="Bruce D."/>
            <person name="Goodwin L."/>
            <person name="Pitluck S."/>
            <person name="Sims D."/>
            <person name="Brettin T."/>
            <person name="Detter J.C."/>
            <person name="Han C."/>
            <person name="Kuske C.R."/>
            <person name="Schmutz J."/>
            <person name="Larimer F."/>
            <person name="Land M."/>
            <person name="Hauser L."/>
            <person name="Kyrpides N."/>
            <person name="Mikhailova N."/>
            <person name="Biddle J.F."/>
            <person name="Zhang Z."/>
            <person name="Fitz-Gibbon S.T."/>
            <person name="Lowe T.M."/>
            <person name="Saltikov C."/>
            <person name="House C.H."/>
            <person name="Richardson P."/>
        </authorList>
    </citation>
    <scope>NUCLEOTIDE SEQUENCE [LARGE SCALE GENOMIC DNA]</scope>
    <source>
        <strain evidence="8">V24Sta</strain>
    </source>
</reference>
<organism evidence="8 9">
    <name type="scientific">Pyrobaculum neutrophilum (strain DSM 2338 / JCM 9278 / NBRC 100436 / V24Sta)</name>
    <name type="common">Thermoproteus neutrophilus</name>
    <dbReference type="NCBI Taxonomy" id="444157"/>
    <lineage>
        <taxon>Archaea</taxon>
        <taxon>Thermoproteota</taxon>
        <taxon>Thermoprotei</taxon>
        <taxon>Thermoproteales</taxon>
        <taxon>Thermoproteaceae</taxon>
        <taxon>Pyrobaculum</taxon>
    </lineage>
</organism>
<proteinExistence type="inferred from homology"/>
<gene>
    <name evidence="8" type="ordered locus">Tneu_0040</name>
</gene>
<protein>
    <recommendedName>
        <fullName evidence="7">UPF0056 membrane protein</fullName>
    </recommendedName>
</protein>
<feature type="transmembrane region" description="Helical" evidence="7">
    <location>
        <begin position="177"/>
        <end position="194"/>
    </location>
</feature>
<dbReference type="NCBIfam" id="TIGR00427">
    <property type="entry name" value="NAAT family transporter"/>
    <property type="match status" value="1"/>
</dbReference>
<keyword evidence="6 7" id="KW-0472">Membrane</keyword>
<evidence type="ECO:0000313" key="8">
    <source>
        <dbReference type="EMBL" id="ACB38998.1"/>
    </source>
</evidence>
<dbReference type="Proteomes" id="UP000001694">
    <property type="component" value="Chromosome"/>
</dbReference>
<dbReference type="OrthoDB" id="10856at2157"/>
<evidence type="ECO:0000313" key="9">
    <source>
        <dbReference type="Proteomes" id="UP000001694"/>
    </source>
</evidence>